<feature type="region of interest" description="Disordered" evidence="1">
    <location>
        <begin position="220"/>
        <end position="332"/>
    </location>
</feature>
<dbReference type="EMBL" id="JBBKAK010000001">
    <property type="protein sequence ID" value="MEJ8668350.1"/>
    <property type="molecule type" value="Genomic_DNA"/>
</dbReference>
<dbReference type="Pfam" id="PF13424">
    <property type="entry name" value="TPR_12"/>
    <property type="match status" value="1"/>
</dbReference>
<evidence type="ECO:0000313" key="2">
    <source>
        <dbReference type="EMBL" id="MEJ8668350.1"/>
    </source>
</evidence>
<accession>A0ABU8UJM7</accession>
<gene>
    <name evidence="2" type="ORF">WKI71_06590</name>
</gene>
<dbReference type="PANTHER" id="PTHR10098">
    <property type="entry name" value="RAPSYN-RELATED"/>
    <property type="match status" value="1"/>
</dbReference>
<dbReference type="InterPro" id="IPR011990">
    <property type="entry name" value="TPR-like_helical_dom_sf"/>
</dbReference>
<dbReference type="PANTHER" id="PTHR10098:SF108">
    <property type="entry name" value="TETRATRICOPEPTIDE REPEAT PROTEIN 28"/>
    <property type="match status" value="1"/>
</dbReference>
<feature type="compositionally biased region" description="Basic residues" evidence="1">
    <location>
        <begin position="274"/>
        <end position="300"/>
    </location>
</feature>
<evidence type="ECO:0000313" key="3">
    <source>
        <dbReference type="Proteomes" id="UP001376459"/>
    </source>
</evidence>
<keyword evidence="3" id="KW-1185">Reference proteome</keyword>
<organism evidence="2 3">
    <name type="scientific">Streptomyces machairae</name>
    <dbReference type="NCBI Taxonomy" id="3134109"/>
    <lineage>
        <taxon>Bacteria</taxon>
        <taxon>Bacillati</taxon>
        <taxon>Actinomycetota</taxon>
        <taxon>Actinomycetes</taxon>
        <taxon>Kitasatosporales</taxon>
        <taxon>Streptomycetaceae</taxon>
        <taxon>Streptomyces</taxon>
    </lineage>
</organism>
<evidence type="ECO:0000256" key="1">
    <source>
        <dbReference type="SAM" id="MobiDB-lite"/>
    </source>
</evidence>
<proteinExistence type="predicted"/>
<comment type="caution">
    <text evidence="2">The sequence shown here is derived from an EMBL/GenBank/DDBJ whole genome shotgun (WGS) entry which is preliminary data.</text>
</comment>
<name>A0ABU8UJM7_9ACTN</name>
<sequence length="332" mass="36319">MDGRALVAGEQRVERVLVRFRTLRDAWGTAAALTTRACFALARGDLESLRGNAEDARAHFAELGDLWGRLKTTDVLGRLAEINGDYDRAAQLHRESLRIAQALETWPEMSTKLSGLGRIALLTQRYDEADDLHTRALRLAVEQGNQPAEQFAALGLALSARRQGRLDAAEEWLRPWLAWNRRRGDGPGLALVLAELGFIAEQRGDAGRALAYHRDGLAAAATTKDPARSRWPSRAWRVRTRWPGPRSGRSVCSARRRRPGNGPGPAPPCGAGRRGAHRRPSARHDRRGRVRPRVHRRRPAGPREPGRGGVDAPGDAMSRSRPAAGVSVGGGC</sequence>
<protein>
    <submittedName>
        <fullName evidence="2">Tetratricopeptide repeat protein</fullName>
    </submittedName>
</protein>
<dbReference type="Proteomes" id="UP001376459">
    <property type="component" value="Unassembled WGS sequence"/>
</dbReference>
<dbReference type="SUPFAM" id="SSF48452">
    <property type="entry name" value="TPR-like"/>
    <property type="match status" value="1"/>
</dbReference>
<dbReference type="Gene3D" id="1.25.40.10">
    <property type="entry name" value="Tetratricopeptide repeat domain"/>
    <property type="match status" value="1"/>
</dbReference>
<reference evidence="2 3" key="1">
    <citation type="submission" date="2024-03" db="EMBL/GenBank/DDBJ databases">
        <title>Novel Streptomyces species of biotechnological and ecological value are a feature of Machair soil.</title>
        <authorList>
            <person name="Prole J.R."/>
            <person name="Goodfellow M."/>
            <person name="Allenby N."/>
            <person name="Ward A.C."/>
        </authorList>
    </citation>
    <scope>NUCLEOTIDE SEQUENCE [LARGE SCALE GENOMIC DNA]</scope>
    <source>
        <strain evidence="2 3">MS1.AVA.1</strain>
    </source>
</reference>